<evidence type="ECO:0000313" key="4">
    <source>
        <dbReference type="EMBL" id="AEA12844.1"/>
    </source>
</evidence>
<gene>
    <name evidence="4" type="ordered locus">TUZN_1368</name>
</gene>
<accession>F2L1A8</accession>
<dbReference type="AlphaFoldDB" id="F2L1A8"/>
<dbReference type="RefSeq" id="WP_013680180.1">
    <property type="nucleotide sequence ID" value="NC_015315.1"/>
</dbReference>
<feature type="domain" description="PLD phosphodiesterase" evidence="3">
    <location>
        <begin position="185"/>
        <end position="211"/>
    </location>
</feature>
<dbReference type="GO" id="GO:0003824">
    <property type="term" value="F:catalytic activity"/>
    <property type="evidence" value="ECO:0007669"/>
    <property type="project" value="InterPro"/>
</dbReference>
<protein>
    <recommendedName>
        <fullName evidence="3">PLD phosphodiesterase domain-containing protein</fullName>
    </recommendedName>
</protein>
<dbReference type="Gene3D" id="3.30.870.10">
    <property type="entry name" value="Endonuclease Chain A"/>
    <property type="match status" value="1"/>
</dbReference>
<keyword evidence="2" id="KW-1133">Transmembrane helix</keyword>
<organism evidence="4 5">
    <name type="scientific">Thermoproteus uzoniensis (strain 768-20)</name>
    <dbReference type="NCBI Taxonomy" id="999630"/>
    <lineage>
        <taxon>Archaea</taxon>
        <taxon>Thermoproteota</taxon>
        <taxon>Thermoprotei</taxon>
        <taxon>Thermoproteales</taxon>
        <taxon>Thermoproteaceae</taxon>
        <taxon>Thermoproteus</taxon>
    </lineage>
</organism>
<dbReference type="PROSITE" id="PS50035">
    <property type="entry name" value="PLD"/>
    <property type="match status" value="1"/>
</dbReference>
<proteinExistence type="predicted"/>
<evidence type="ECO:0000256" key="2">
    <source>
        <dbReference type="SAM" id="Phobius"/>
    </source>
</evidence>
<dbReference type="InterPro" id="IPR001736">
    <property type="entry name" value="PLipase_D/transphosphatidylase"/>
</dbReference>
<dbReference type="STRING" id="999630.TUZN_1368"/>
<dbReference type="KEGG" id="tuz:TUZN_1368"/>
<reference key="2">
    <citation type="submission" date="2011-03" db="EMBL/GenBank/DDBJ databases">
        <title>Complete genome sequence of the thermoacidophilic crenarchaeon Thermoproteus uzoniensis 768-20.</title>
        <authorList>
            <person name="Mardanov A.V."/>
            <person name="Gumerov V.M."/>
            <person name="Beletsky A.V."/>
            <person name="Prokofeva M.I."/>
            <person name="Bonch-Osmolovskaya E.A."/>
            <person name="Ravin N.V."/>
            <person name="Skryabin K.G."/>
        </authorList>
    </citation>
    <scope>NUCLEOTIDE SEQUENCE</scope>
    <source>
        <strain>768-20</strain>
    </source>
</reference>
<dbReference type="OrthoDB" id="386490at2157"/>
<feature type="transmembrane region" description="Helical" evidence="2">
    <location>
        <begin position="122"/>
        <end position="142"/>
    </location>
</feature>
<dbReference type="Pfam" id="PF13091">
    <property type="entry name" value="PLDc_2"/>
    <property type="match status" value="1"/>
</dbReference>
<evidence type="ECO:0000256" key="1">
    <source>
        <dbReference type="SAM" id="Coils"/>
    </source>
</evidence>
<feature type="transmembrane region" description="Helical" evidence="2">
    <location>
        <begin position="95"/>
        <end position="116"/>
    </location>
</feature>
<dbReference type="SUPFAM" id="SSF56024">
    <property type="entry name" value="Phospholipase D/nuclease"/>
    <property type="match status" value="1"/>
</dbReference>
<dbReference type="GeneID" id="10360895"/>
<keyword evidence="2" id="KW-0472">Membrane</keyword>
<dbReference type="eggNOG" id="arCOG07315">
    <property type="taxonomic scope" value="Archaea"/>
</dbReference>
<dbReference type="EMBL" id="CP002590">
    <property type="protein sequence ID" value="AEA12844.1"/>
    <property type="molecule type" value="Genomic_DNA"/>
</dbReference>
<keyword evidence="5" id="KW-1185">Reference proteome</keyword>
<keyword evidence="1" id="KW-0175">Coiled coil</keyword>
<dbReference type="HOGENOM" id="CLU_1122677_0_0_2"/>
<reference evidence="4 5" key="1">
    <citation type="journal article" date="2011" name="J. Bacteriol.">
        <title>Complete genome sequence of the thermoacidophilic crenarchaeon Thermoproteus uzoniensis 768-20.</title>
        <authorList>
            <person name="Mardanov A.V."/>
            <person name="Gumerov V.M."/>
            <person name="Beletsky A.V."/>
            <person name="Prokofeva M.I."/>
            <person name="Bonch-Osmolovskaya E.A."/>
            <person name="Ravin N.V."/>
            <person name="Skryabin K.G."/>
        </authorList>
    </citation>
    <scope>NUCLEOTIDE SEQUENCE [LARGE SCALE GENOMIC DNA]</scope>
    <source>
        <strain evidence="4 5">768-20</strain>
    </source>
</reference>
<name>F2L1A8_THEU7</name>
<dbReference type="Proteomes" id="UP000008138">
    <property type="component" value="Chromosome"/>
</dbReference>
<keyword evidence="2" id="KW-0812">Transmembrane</keyword>
<dbReference type="InterPro" id="IPR025202">
    <property type="entry name" value="PLD-like_dom"/>
</dbReference>
<evidence type="ECO:0000313" key="5">
    <source>
        <dbReference type="Proteomes" id="UP000008138"/>
    </source>
</evidence>
<evidence type="ECO:0000259" key="3">
    <source>
        <dbReference type="PROSITE" id="PS50035"/>
    </source>
</evidence>
<feature type="coiled-coil region" evidence="1">
    <location>
        <begin position="145"/>
        <end position="172"/>
    </location>
</feature>
<sequence length="246" mass="26589">MEIGRGVGRVVASAIGSASRRIWISSPWIGPSYVRVLVDRALAGVDVRVVTMDMPDNAGRDLARAADLYGSDKLREAGAKIAYWRRRRNSSRVAALRDAALLTLLALASVLVAGRLAQYSQLLYLVAATLAAVAAAVAVYRLRASRKAEAELLAAEAEFERLSRELAASREAIRRNLKTLVVPPATAFVHAKLYIVDDKAWASSANLTDSGVEENVELLVEVDAAAAERAFEQLWSTLSAELSRLS</sequence>